<feature type="compositionally biased region" description="Basic and acidic residues" evidence="1">
    <location>
        <begin position="389"/>
        <end position="399"/>
    </location>
</feature>
<feature type="region of interest" description="Disordered" evidence="1">
    <location>
        <begin position="132"/>
        <end position="152"/>
    </location>
</feature>
<dbReference type="SMART" id="SM00312">
    <property type="entry name" value="PX"/>
    <property type="match status" value="1"/>
</dbReference>
<evidence type="ECO:0000313" key="4">
    <source>
        <dbReference type="Proteomes" id="UP000694866"/>
    </source>
</evidence>
<organism evidence="4 5">
    <name type="scientific">Fopius arisanus</name>
    <dbReference type="NCBI Taxonomy" id="64838"/>
    <lineage>
        <taxon>Eukaryota</taxon>
        <taxon>Metazoa</taxon>
        <taxon>Ecdysozoa</taxon>
        <taxon>Arthropoda</taxon>
        <taxon>Hexapoda</taxon>
        <taxon>Insecta</taxon>
        <taxon>Pterygota</taxon>
        <taxon>Neoptera</taxon>
        <taxon>Endopterygota</taxon>
        <taxon>Hymenoptera</taxon>
        <taxon>Apocrita</taxon>
        <taxon>Ichneumonoidea</taxon>
        <taxon>Braconidae</taxon>
        <taxon>Opiinae</taxon>
        <taxon>Fopius</taxon>
    </lineage>
</organism>
<feature type="compositionally biased region" description="Low complexity" evidence="1">
    <location>
        <begin position="460"/>
        <end position="472"/>
    </location>
</feature>
<evidence type="ECO:0000259" key="2">
    <source>
        <dbReference type="PROSITE" id="PS50011"/>
    </source>
</evidence>
<dbReference type="CDD" id="cd06881">
    <property type="entry name" value="PX_SNX15_like"/>
    <property type="match status" value="1"/>
</dbReference>
<evidence type="ECO:0000313" key="5">
    <source>
        <dbReference type="RefSeq" id="XP_011311820.1"/>
    </source>
</evidence>
<dbReference type="SMART" id="SM00220">
    <property type="entry name" value="S_TKc"/>
    <property type="match status" value="1"/>
</dbReference>
<dbReference type="Gene3D" id="1.10.510.10">
    <property type="entry name" value="Transferase(Phosphotransferase) domain 1"/>
    <property type="match status" value="1"/>
</dbReference>
<sequence length="688" mass="78471">MAPTRDKWVRRFVITETSRHKRGFTIYKVTSLVFLKSSPDLASKVSVWKRYNDFKKLHKTLSALHHRLPIKDPFPPFPKGKFFSRFETEVIKERRDCAIKLLEFIGRHQSLATNENFVKFFEISLQPDTSADLNESIDSDTSEDSQVSPASSHLTPLIPQKIAVLEKSPKPLEIERSRAEKSVKTIDYPQSEDYDQYVLIAAAHMSAGYRHESMNEHEEAFMQYKLGITNLLHGVEMDPDPLRQRKIHEKIKKYTERAETLYNRYLNSNISLLIKPSEELKNYKVIKVVNSVMLASDMRTNAERIIKTVEKVSGEPDDISNYILRGNVPFVVKLQGFVQTETTVFLILNYIRRGRLWESIKKRYGMEGNRVVRSRSCDGELFGGSGGRSYKEGDTKSNDDFGGNCGYKEDLPTIELLEKAQELLKSVDATIKKSNSIAERLNGRHLDPEGEDKSAEGSESELSSTESSSGSFEKIDISEVSNERDYDDCARTRIYSRGPEASEDSGVEMEQELWKIPENVVRMWTAQIIVALGFFHRQNVVVKGLRPQNLLVDDDDNVVLCYVVPVKTERFSVEFKIPYTAPELCNYLPDTEAGQAADVWSLGVILYELLTGMEFHTRHPGPFYSHSILSIPSDLSDNAKSLLKSILIFEASERLTIKEIKHHPFYNKIDWDALGDSNARAKIVKTEV</sequence>
<dbReference type="KEGG" id="fas:105271776"/>
<dbReference type="SUPFAM" id="SSF64268">
    <property type="entry name" value="PX domain"/>
    <property type="match status" value="1"/>
</dbReference>
<dbReference type="Proteomes" id="UP000694866">
    <property type="component" value="Unplaced"/>
</dbReference>
<keyword evidence="5" id="KW-0808">Transferase</keyword>
<dbReference type="InterPro" id="IPR007330">
    <property type="entry name" value="MIT_dom"/>
</dbReference>
<dbReference type="OrthoDB" id="1278353at2759"/>
<dbReference type="InterPro" id="IPR036871">
    <property type="entry name" value="PX_dom_sf"/>
</dbReference>
<feature type="domain" description="Protein kinase" evidence="2">
    <location>
        <begin position="259"/>
        <end position="666"/>
    </location>
</feature>
<dbReference type="Gene3D" id="1.20.58.80">
    <property type="entry name" value="Phosphotransferase system, lactose/cellobiose-type IIA subunit"/>
    <property type="match status" value="1"/>
</dbReference>
<dbReference type="GO" id="GO:0035091">
    <property type="term" value="F:phosphatidylinositol binding"/>
    <property type="evidence" value="ECO:0007669"/>
    <property type="project" value="InterPro"/>
</dbReference>
<dbReference type="PANTHER" id="PTHR15508">
    <property type="entry name" value="RIBOSOMAL PROTEIN S6 KINASE"/>
    <property type="match status" value="1"/>
</dbReference>
<dbReference type="GO" id="GO:0004672">
    <property type="term" value="F:protein kinase activity"/>
    <property type="evidence" value="ECO:0007669"/>
    <property type="project" value="InterPro"/>
</dbReference>
<evidence type="ECO:0000259" key="3">
    <source>
        <dbReference type="PROSITE" id="PS50195"/>
    </source>
</evidence>
<dbReference type="PANTHER" id="PTHR15508:SF8">
    <property type="entry name" value="LD24550P"/>
    <property type="match status" value="1"/>
</dbReference>
<evidence type="ECO:0000256" key="1">
    <source>
        <dbReference type="SAM" id="MobiDB-lite"/>
    </source>
</evidence>
<dbReference type="PROSITE" id="PS50011">
    <property type="entry name" value="PROTEIN_KINASE_DOM"/>
    <property type="match status" value="1"/>
</dbReference>
<dbReference type="RefSeq" id="XP_011311820.1">
    <property type="nucleotide sequence ID" value="XM_011313518.1"/>
</dbReference>
<dbReference type="GO" id="GO:0005524">
    <property type="term" value="F:ATP binding"/>
    <property type="evidence" value="ECO:0007669"/>
    <property type="project" value="InterPro"/>
</dbReference>
<dbReference type="InterPro" id="IPR000719">
    <property type="entry name" value="Prot_kinase_dom"/>
</dbReference>
<dbReference type="SUPFAM" id="SSF116846">
    <property type="entry name" value="MIT domain"/>
    <property type="match status" value="1"/>
</dbReference>
<dbReference type="Pfam" id="PF00787">
    <property type="entry name" value="PX"/>
    <property type="match status" value="1"/>
</dbReference>
<keyword evidence="4" id="KW-1185">Reference proteome</keyword>
<dbReference type="AlphaFoldDB" id="A0A9R1TMG8"/>
<feature type="domain" description="PX" evidence="3">
    <location>
        <begin position="1"/>
        <end position="128"/>
    </location>
</feature>
<dbReference type="InterPro" id="IPR051866">
    <property type="entry name" value="Intracell_Sig-Traffick_Protein"/>
</dbReference>
<keyword evidence="5" id="KW-0418">Kinase</keyword>
<proteinExistence type="predicted"/>
<dbReference type="Pfam" id="PF04212">
    <property type="entry name" value="MIT"/>
    <property type="match status" value="1"/>
</dbReference>
<feature type="region of interest" description="Disordered" evidence="1">
    <location>
        <begin position="383"/>
        <end position="404"/>
    </location>
</feature>
<name>A0A9R1TMG8_9HYME</name>
<feature type="compositionally biased region" description="Basic and acidic residues" evidence="1">
    <location>
        <begin position="441"/>
        <end position="456"/>
    </location>
</feature>
<protein>
    <submittedName>
        <fullName evidence="5">Ribosomal protein S6 kinase delta-1</fullName>
    </submittedName>
</protein>
<dbReference type="Gene3D" id="3.30.1520.10">
    <property type="entry name" value="Phox-like domain"/>
    <property type="match status" value="1"/>
</dbReference>
<dbReference type="GeneID" id="105271776"/>
<dbReference type="PROSITE" id="PS50195">
    <property type="entry name" value="PX"/>
    <property type="match status" value="1"/>
</dbReference>
<dbReference type="InterPro" id="IPR001683">
    <property type="entry name" value="PX_dom"/>
</dbReference>
<dbReference type="InterPro" id="IPR011009">
    <property type="entry name" value="Kinase-like_dom_sf"/>
</dbReference>
<accession>A0A9R1TMG8</accession>
<dbReference type="InterPro" id="IPR036181">
    <property type="entry name" value="MIT_dom_sf"/>
</dbReference>
<feature type="region of interest" description="Disordered" evidence="1">
    <location>
        <begin position="440"/>
        <end position="477"/>
    </location>
</feature>
<gene>
    <name evidence="5" type="primary">LOC105271776</name>
</gene>
<dbReference type="Pfam" id="PF00069">
    <property type="entry name" value="Pkinase"/>
    <property type="match status" value="1"/>
</dbReference>
<dbReference type="SUPFAM" id="SSF56112">
    <property type="entry name" value="Protein kinase-like (PK-like)"/>
    <property type="match status" value="1"/>
</dbReference>
<reference evidence="5" key="1">
    <citation type="submission" date="2025-08" db="UniProtKB">
        <authorList>
            <consortium name="RefSeq"/>
        </authorList>
    </citation>
    <scope>IDENTIFICATION</scope>
    <source>
        <strain evidence="5">USDA-PBARC FA_bdor</strain>
        <tissue evidence="5">Whole organism</tissue>
    </source>
</reference>